<keyword evidence="3" id="KW-1185">Reference proteome</keyword>
<evidence type="ECO:0000313" key="2">
    <source>
        <dbReference type="EMBL" id="NNV55238.1"/>
    </source>
</evidence>
<sequence>MSDKKSILNKEVAAQKLHRMALEVAENLSGDNAELILIGVRQRGSAIAQKVGALLPQYMNVPIKIISIFFDKDIPKEIELSEPVDFTGKNVIVVDDVSNSGKTLLYAMKPLLDFYPKSVQTMVLIERMHKLYPIKPDYVGLSLATTKEDLVHIDVENGEITGVVVSSE</sequence>
<dbReference type="GO" id="GO:0016757">
    <property type="term" value="F:glycosyltransferase activity"/>
    <property type="evidence" value="ECO:0007669"/>
    <property type="project" value="UniProtKB-KW"/>
</dbReference>
<evidence type="ECO:0000259" key="1">
    <source>
        <dbReference type="Pfam" id="PF00156"/>
    </source>
</evidence>
<dbReference type="PANTHER" id="PTHR11608">
    <property type="entry name" value="BIFUNCTIONAL PROTEIN PYRR"/>
    <property type="match status" value="1"/>
</dbReference>
<organism evidence="2 3">
    <name type="scientific">Limnovirga soli</name>
    <dbReference type="NCBI Taxonomy" id="2656915"/>
    <lineage>
        <taxon>Bacteria</taxon>
        <taxon>Pseudomonadati</taxon>
        <taxon>Bacteroidota</taxon>
        <taxon>Chitinophagia</taxon>
        <taxon>Chitinophagales</taxon>
        <taxon>Chitinophagaceae</taxon>
        <taxon>Limnovirga</taxon>
    </lineage>
</organism>
<dbReference type="Gene3D" id="3.40.50.2020">
    <property type="match status" value="1"/>
</dbReference>
<evidence type="ECO:0000313" key="3">
    <source>
        <dbReference type="Proteomes" id="UP000598971"/>
    </source>
</evidence>
<dbReference type="SUPFAM" id="SSF53271">
    <property type="entry name" value="PRTase-like"/>
    <property type="match status" value="1"/>
</dbReference>
<keyword evidence="2" id="KW-0328">Glycosyltransferase</keyword>
<accession>A0A8J8FEG4</accession>
<dbReference type="AlphaFoldDB" id="A0A8J8FEG4"/>
<proteinExistence type="predicted"/>
<comment type="caution">
    <text evidence="2">The sequence shown here is derived from an EMBL/GenBank/DDBJ whole genome shotgun (WGS) entry which is preliminary data.</text>
</comment>
<name>A0A8J8FEG4_9BACT</name>
<feature type="domain" description="Phosphoribosyltransferase" evidence="1">
    <location>
        <begin position="6"/>
        <end position="147"/>
    </location>
</feature>
<dbReference type="RefSeq" id="WP_171607163.1">
    <property type="nucleotide sequence ID" value="NZ_WHPF01000004.1"/>
</dbReference>
<protein>
    <submittedName>
        <fullName evidence="2">Phosphoribosyltransferase</fullName>
    </submittedName>
</protein>
<dbReference type="CDD" id="cd06223">
    <property type="entry name" value="PRTases_typeI"/>
    <property type="match status" value="1"/>
</dbReference>
<dbReference type="Pfam" id="PF00156">
    <property type="entry name" value="Pribosyltran"/>
    <property type="match status" value="1"/>
</dbReference>
<reference evidence="2" key="1">
    <citation type="submission" date="2019-10" db="EMBL/GenBank/DDBJ databases">
        <title>Draft genome sequence of Panacibacter sp. KCS-6.</title>
        <authorList>
            <person name="Yim K.J."/>
        </authorList>
    </citation>
    <scope>NUCLEOTIDE SEQUENCE</scope>
    <source>
        <strain evidence="2">KCS-6</strain>
    </source>
</reference>
<keyword evidence="2" id="KW-0808">Transferase</keyword>
<dbReference type="InterPro" id="IPR029057">
    <property type="entry name" value="PRTase-like"/>
</dbReference>
<dbReference type="InterPro" id="IPR050137">
    <property type="entry name" value="PyrR_bifunctional"/>
</dbReference>
<dbReference type="EMBL" id="WHPF01000004">
    <property type="protein sequence ID" value="NNV55238.1"/>
    <property type="molecule type" value="Genomic_DNA"/>
</dbReference>
<dbReference type="InterPro" id="IPR000836">
    <property type="entry name" value="PRTase_dom"/>
</dbReference>
<gene>
    <name evidence="2" type="ORF">GD597_07190</name>
</gene>
<dbReference type="Proteomes" id="UP000598971">
    <property type="component" value="Unassembled WGS sequence"/>
</dbReference>
<dbReference type="PANTHER" id="PTHR11608:SF0">
    <property type="entry name" value="BIFUNCTIONAL PROTEIN PYRR"/>
    <property type="match status" value="1"/>
</dbReference>